<comment type="caution">
    <text evidence="2">The sequence shown here is derived from an EMBL/GenBank/DDBJ whole genome shotgun (WGS) entry which is preliminary data.</text>
</comment>
<gene>
    <name evidence="2" type="ORF">C481_08983</name>
</gene>
<dbReference type="eggNOG" id="ENOG502N5HY">
    <property type="taxonomic scope" value="Archaea"/>
</dbReference>
<dbReference type="EMBL" id="AOIO01000022">
    <property type="protein sequence ID" value="ELZ01986.1"/>
    <property type="molecule type" value="Genomic_DNA"/>
</dbReference>
<dbReference type="AlphaFoldDB" id="M0ATF7"/>
<reference evidence="2 3" key="1">
    <citation type="journal article" date="2014" name="PLoS Genet.">
        <title>Phylogenetically driven sequencing of extremely halophilic archaea reveals strategies for static and dynamic osmo-response.</title>
        <authorList>
            <person name="Becker E.A."/>
            <person name="Seitzer P.M."/>
            <person name="Tritt A."/>
            <person name="Larsen D."/>
            <person name="Krusor M."/>
            <person name="Yao A.I."/>
            <person name="Wu D."/>
            <person name="Madern D."/>
            <person name="Eisen J.A."/>
            <person name="Darling A.E."/>
            <person name="Facciotti M.T."/>
        </authorList>
    </citation>
    <scope>NUCLEOTIDE SEQUENCE [LARGE SCALE GENOMIC DNA]</scope>
    <source>
        <strain evidence="2 3">DSM 12278</strain>
    </source>
</reference>
<proteinExistence type="predicted"/>
<feature type="transmembrane region" description="Helical" evidence="1">
    <location>
        <begin position="50"/>
        <end position="70"/>
    </location>
</feature>
<dbReference type="STRING" id="29540.C481_08983"/>
<evidence type="ECO:0000313" key="2">
    <source>
        <dbReference type="EMBL" id="ELZ01986.1"/>
    </source>
</evidence>
<name>M0ATF7_NATA1</name>
<keyword evidence="1" id="KW-0812">Transmembrane</keyword>
<keyword evidence="1" id="KW-1133">Transmembrane helix</keyword>
<sequence>MNAKTTLLTIFGTVVALLGALWLVQGLGIVQIGPILCVADCEPIAGRSVRWAVAGAIALLVGIVIARAGLRRVNR</sequence>
<keyword evidence="3" id="KW-1185">Reference proteome</keyword>
<organism evidence="2 3">
    <name type="scientific">Natrialba asiatica (strain ATCC 700177 / DSM 12278 / JCM 9576 / FERM P-10747 / NBRC 102637 / 172P1)</name>
    <dbReference type="NCBI Taxonomy" id="29540"/>
    <lineage>
        <taxon>Archaea</taxon>
        <taxon>Methanobacteriati</taxon>
        <taxon>Methanobacteriota</taxon>
        <taxon>Stenosarchaea group</taxon>
        <taxon>Halobacteria</taxon>
        <taxon>Halobacteriales</taxon>
        <taxon>Natrialbaceae</taxon>
        <taxon>Natrialba</taxon>
    </lineage>
</organism>
<protein>
    <submittedName>
        <fullName evidence="2">Uncharacterized protein</fullName>
    </submittedName>
</protein>
<accession>M0ATF7</accession>
<evidence type="ECO:0000256" key="1">
    <source>
        <dbReference type="SAM" id="Phobius"/>
    </source>
</evidence>
<dbReference type="Proteomes" id="UP000011554">
    <property type="component" value="Unassembled WGS sequence"/>
</dbReference>
<evidence type="ECO:0000313" key="3">
    <source>
        <dbReference type="Proteomes" id="UP000011554"/>
    </source>
</evidence>
<keyword evidence="1" id="KW-0472">Membrane</keyword>